<proteinExistence type="inferred from homology"/>
<dbReference type="UniPathway" id="UPA00193"/>
<dbReference type="GO" id="GO:0004329">
    <property type="term" value="F:formate-tetrahydrofolate ligase activity"/>
    <property type="evidence" value="ECO:0007669"/>
    <property type="project" value="UniProtKB-UniRule"/>
</dbReference>
<sequence>MKSDIEISRDAKLMPVTELADQLGLQTEHVEPYGHYKAKISLAAGKDLAHKPDGRMVLVTATTPTPFGEGKTVNTIGITMGLNKIGRNAISCIRQPSMGPVFGIKGGAAGGGYAQVVPMEDFNLHLTGDIHAITSAHNLGSAALDTRVFHEEREGYEAFEQRTGLKALRIDPARIVWRRVVDHNDRALRQITVGQKTCGASTNENGIPRPEGFDITVASELMAILALATSLQDMRARFGKVIMAYNHDGEPVTAEDLQVAGAMAAIMKEAIKPTLMQNLEGGACFVHAGPFANIAHGNSSIVADQLALKLADYVVTEAGFGSDMGLEKYCNIKVRAGGKSPDVVALVCSLRGLKSHSGDFQVVAGRKLDRGMIDPNLPALEKGISNLRFHINNVKKYGLPCVVAINRFPEDTLDELGWLLEKAKELGADGAAISEGFAHGGEGCMAVANEIERVCNAQKPYFQYLYNCEDTITTKLNDLVVKGYGGSKVVISEQAKAQIAELEAKGYDHLPVCMAKTQLSISHDPNLKGEPTGFEVPVREVRLSAGAGFVYALCGSVMTMPGLGSLPGYMQIDIDEDGNIINLS</sequence>
<evidence type="ECO:0000256" key="3">
    <source>
        <dbReference type="ARBA" id="ARBA00022598"/>
    </source>
</evidence>
<dbReference type="PROSITE" id="PS00721">
    <property type="entry name" value="FTHFS_1"/>
    <property type="match status" value="1"/>
</dbReference>
<keyword evidence="8" id="KW-1185">Reference proteome</keyword>
<dbReference type="OrthoDB" id="9761733at2"/>
<evidence type="ECO:0000256" key="2">
    <source>
        <dbReference type="ARBA" id="ARBA00022563"/>
    </source>
</evidence>
<keyword evidence="2 6" id="KW-0554">One-carbon metabolism</keyword>
<dbReference type="FunFam" id="3.10.410.10:FF:000001">
    <property type="entry name" value="Putative formate--tetrahydrofolate ligase"/>
    <property type="match status" value="1"/>
</dbReference>
<dbReference type="CDD" id="cd00477">
    <property type="entry name" value="FTHFS"/>
    <property type="match status" value="1"/>
</dbReference>
<dbReference type="InterPro" id="IPR027417">
    <property type="entry name" value="P-loop_NTPase"/>
</dbReference>
<keyword evidence="3 6" id="KW-0436">Ligase</keyword>
<keyword evidence="4 6" id="KW-0547">Nucleotide-binding</keyword>
<comment type="catalytic activity">
    <reaction evidence="6">
        <text>(6S)-5,6,7,8-tetrahydrofolate + formate + ATP = (6R)-10-formyltetrahydrofolate + ADP + phosphate</text>
        <dbReference type="Rhea" id="RHEA:20221"/>
        <dbReference type="ChEBI" id="CHEBI:15740"/>
        <dbReference type="ChEBI" id="CHEBI:30616"/>
        <dbReference type="ChEBI" id="CHEBI:43474"/>
        <dbReference type="ChEBI" id="CHEBI:57453"/>
        <dbReference type="ChEBI" id="CHEBI:195366"/>
        <dbReference type="ChEBI" id="CHEBI:456216"/>
        <dbReference type="EC" id="6.3.4.3"/>
    </reaction>
</comment>
<dbReference type="NCBIfam" id="NF010030">
    <property type="entry name" value="PRK13505.1"/>
    <property type="match status" value="1"/>
</dbReference>
<name>A0A1X7AEH2_9GAMM</name>
<dbReference type="GO" id="GO:0035999">
    <property type="term" value="P:tetrahydrofolate interconversion"/>
    <property type="evidence" value="ECO:0007669"/>
    <property type="project" value="UniProtKB-UniRule"/>
</dbReference>
<dbReference type="SUPFAM" id="SSF52540">
    <property type="entry name" value="P-loop containing nucleoside triphosphate hydrolases"/>
    <property type="match status" value="1"/>
</dbReference>
<protein>
    <recommendedName>
        <fullName evidence="6">Formate--tetrahydrofolate ligase</fullName>
        <ecNumber evidence="6">6.3.4.3</ecNumber>
    </recommendedName>
    <alternativeName>
        <fullName evidence="6">Formyltetrahydrofolate synthetase</fullName>
        <shortName evidence="6">FHS</shortName>
        <shortName evidence="6">FTHFS</shortName>
    </alternativeName>
</protein>
<dbReference type="Gene3D" id="3.10.410.10">
    <property type="entry name" value="Formyltetrahydrofolate synthetase, domain 3"/>
    <property type="match status" value="1"/>
</dbReference>
<dbReference type="InterPro" id="IPR000559">
    <property type="entry name" value="Formate_THF_ligase"/>
</dbReference>
<evidence type="ECO:0000256" key="6">
    <source>
        <dbReference type="HAMAP-Rule" id="MF_01543"/>
    </source>
</evidence>
<evidence type="ECO:0000313" key="8">
    <source>
        <dbReference type="Proteomes" id="UP000196573"/>
    </source>
</evidence>
<feature type="binding site" evidence="6">
    <location>
        <begin position="65"/>
        <end position="72"/>
    </location>
    <ligand>
        <name>ATP</name>
        <dbReference type="ChEBI" id="CHEBI:30616"/>
    </ligand>
</feature>
<comment type="pathway">
    <text evidence="1 6">One-carbon metabolism; tetrahydrofolate interconversion.</text>
</comment>
<evidence type="ECO:0000256" key="1">
    <source>
        <dbReference type="ARBA" id="ARBA00004777"/>
    </source>
</evidence>
<dbReference type="EC" id="6.3.4.3" evidence="6"/>
<dbReference type="NCBIfam" id="NF010031">
    <property type="entry name" value="PRK13506.1"/>
    <property type="match status" value="1"/>
</dbReference>
<dbReference type="Proteomes" id="UP000196573">
    <property type="component" value="Unassembled WGS sequence"/>
</dbReference>
<dbReference type="InterPro" id="IPR020628">
    <property type="entry name" value="Formate_THF_ligase_CS"/>
</dbReference>
<comment type="similarity">
    <text evidence="6">Belongs to the formate--tetrahydrofolate ligase family.</text>
</comment>
<evidence type="ECO:0000256" key="5">
    <source>
        <dbReference type="ARBA" id="ARBA00022840"/>
    </source>
</evidence>
<dbReference type="RefSeq" id="WP_087106412.1">
    <property type="nucleotide sequence ID" value="NZ_CBCSCN010000004.1"/>
</dbReference>
<keyword evidence="5 6" id="KW-0067">ATP-binding</keyword>
<dbReference type="Gene3D" id="3.30.1510.10">
    <property type="entry name" value="Domain 2, N(10)-formyltetrahydrofolate synthetase"/>
    <property type="match status" value="1"/>
</dbReference>
<reference evidence="7 8" key="1">
    <citation type="submission" date="2017-03" db="EMBL/GenBank/DDBJ databases">
        <authorList>
            <person name="Afonso C.L."/>
            <person name="Miller P.J."/>
            <person name="Scott M.A."/>
            <person name="Spackman E."/>
            <person name="Goraichik I."/>
            <person name="Dimitrov K.M."/>
            <person name="Suarez D.L."/>
            <person name="Swayne D.E."/>
        </authorList>
    </citation>
    <scope>NUCLEOTIDE SEQUENCE [LARGE SCALE GENOMIC DNA]</scope>
    <source>
        <strain evidence="7">SB41UT1</strain>
    </source>
</reference>
<dbReference type="Pfam" id="PF01268">
    <property type="entry name" value="FTHFS"/>
    <property type="match status" value="1"/>
</dbReference>
<dbReference type="Gene3D" id="3.40.50.300">
    <property type="entry name" value="P-loop containing nucleotide triphosphate hydrolases"/>
    <property type="match status" value="1"/>
</dbReference>
<dbReference type="HAMAP" id="MF_01543">
    <property type="entry name" value="FTHFS"/>
    <property type="match status" value="1"/>
</dbReference>
<dbReference type="EMBL" id="FWPT01000001">
    <property type="protein sequence ID" value="SMA34602.1"/>
    <property type="molecule type" value="Genomic_DNA"/>
</dbReference>
<accession>A0A1X7AEH2</accession>
<dbReference type="GO" id="GO:0005524">
    <property type="term" value="F:ATP binding"/>
    <property type="evidence" value="ECO:0007669"/>
    <property type="project" value="UniProtKB-UniRule"/>
</dbReference>
<gene>
    <name evidence="6 7" type="primary">fhs</name>
    <name evidence="7" type="ORF">EHSB41UT_00424</name>
</gene>
<evidence type="ECO:0000256" key="4">
    <source>
        <dbReference type="ARBA" id="ARBA00022741"/>
    </source>
</evidence>
<evidence type="ECO:0000313" key="7">
    <source>
        <dbReference type="EMBL" id="SMA34602.1"/>
    </source>
</evidence>
<dbReference type="AlphaFoldDB" id="A0A1X7AEH2"/>
<organism evidence="7 8">
    <name type="scientific">Parendozoicomonas haliclonae</name>
    <dbReference type="NCBI Taxonomy" id="1960125"/>
    <lineage>
        <taxon>Bacteria</taxon>
        <taxon>Pseudomonadati</taxon>
        <taxon>Pseudomonadota</taxon>
        <taxon>Gammaproteobacteria</taxon>
        <taxon>Oceanospirillales</taxon>
        <taxon>Endozoicomonadaceae</taxon>
        <taxon>Parendozoicomonas</taxon>
    </lineage>
</organism>